<gene>
    <name evidence="1" type="ORF">K4L44_08040</name>
</gene>
<name>A0AC61NJ75_9BACT</name>
<dbReference type="EMBL" id="CP081303">
    <property type="protein sequence ID" value="QZE15772.1"/>
    <property type="molecule type" value="Genomic_DNA"/>
</dbReference>
<reference evidence="1" key="1">
    <citation type="submission" date="2021-08" db="EMBL/GenBank/DDBJ databases">
        <title>Novel anaerobic bacterium isolated from sea squirt in East Sea, Republic of Korea.</title>
        <authorList>
            <person name="Nguyen T.H."/>
            <person name="Li Z."/>
            <person name="Lee Y.-J."/>
            <person name="Ko J."/>
            <person name="Kim S.-G."/>
        </authorList>
    </citation>
    <scope>NUCLEOTIDE SEQUENCE</scope>
    <source>
        <strain evidence="1">KCTC 25031</strain>
    </source>
</reference>
<proteinExistence type="predicted"/>
<evidence type="ECO:0000313" key="2">
    <source>
        <dbReference type="Proteomes" id="UP000826212"/>
    </source>
</evidence>
<evidence type="ECO:0000313" key="1">
    <source>
        <dbReference type="EMBL" id="QZE15772.1"/>
    </source>
</evidence>
<keyword evidence="1" id="KW-0547">Nucleotide-binding</keyword>
<dbReference type="Proteomes" id="UP000826212">
    <property type="component" value="Chromosome"/>
</dbReference>
<keyword evidence="1" id="KW-0067">ATP-binding</keyword>
<accession>A0AC61NJ75</accession>
<keyword evidence="2" id="KW-1185">Reference proteome</keyword>
<organism evidence="1 2">
    <name type="scientific">Halosquirtibacter laminarini</name>
    <dbReference type="NCBI Taxonomy" id="3374600"/>
    <lineage>
        <taxon>Bacteria</taxon>
        <taxon>Pseudomonadati</taxon>
        <taxon>Bacteroidota</taxon>
        <taxon>Bacteroidia</taxon>
        <taxon>Marinilabiliales</taxon>
        <taxon>Prolixibacteraceae</taxon>
        <taxon>Halosquirtibacter</taxon>
    </lineage>
</organism>
<sequence>MTILKRVQGYLGNRKLLLPCSIALSSISAVVMLLPFYFIWNIVQELLTQHTLTSLSDAYYAMGFALLGVLLYYFALMLSHAAAFRVENNIRKMSMKKIIRMPLGFFDNHTSGEIRKVIDDNATITHMFLAHQLPDLAATFVMPILTFVFMWFLDWRLGLACLFPLGLALASLGFLMSKRGQNFTKLYMDQLEKMNTESVEYIRGIPVVKTFQQTVFSFKNFYKSIIDYRDMVITYTAWCRRPMSFYLVFVHSFCFVLVPLTILLMTNTPMSNVTIFTSLLLFVLITPVYSQVVMRSMNLGYAMGQAGEALNRIDEMLDVPPVLFGEEQDVSDNCSVSFKDVSFSYPKTNKKVLQDISFDLFKGQTIALVGPSGGGKTTLAKLIPRFWDADMGSIAIGGKPVKSLSQETLMEYVSFVFQNSSLFKRTLRENVAYGLESCSDAEILSALKKAQCLDIIDKFPEGLDTIIGKNGVYLSGGEQQRICLARAILKDTPLVVLDEATAFSDPENEHLIQQALRELTKGKTVIMVAHRLTSVTDADMILVLDKGRIVERGTHDELLSNKALYTKMWNQYQVSVEWTL</sequence>
<protein>
    <submittedName>
        <fullName evidence="1">ABC transporter ATP-binding protein/permease</fullName>
    </submittedName>
</protein>